<organism evidence="1 2">
    <name type="scientific">Arctium lappa</name>
    <name type="common">Greater burdock</name>
    <name type="synonym">Lappa major</name>
    <dbReference type="NCBI Taxonomy" id="4217"/>
    <lineage>
        <taxon>Eukaryota</taxon>
        <taxon>Viridiplantae</taxon>
        <taxon>Streptophyta</taxon>
        <taxon>Embryophyta</taxon>
        <taxon>Tracheophyta</taxon>
        <taxon>Spermatophyta</taxon>
        <taxon>Magnoliopsida</taxon>
        <taxon>eudicotyledons</taxon>
        <taxon>Gunneridae</taxon>
        <taxon>Pentapetalae</taxon>
        <taxon>asterids</taxon>
        <taxon>campanulids</taxon>
        <taxon>Asterales</taxon>
        <taxon>Asteraceae</taxon>
        <taxon>Carduoideae</taxon>
        <taxon>Cardueae</taxon>
        <taxon>Arctiinae</taxon>
        <taxon>Arctium</taxon>
    </lineage>
</organism>
<evidence type="ECO:0000313" key="2">
    <source>
        <dbReference type="Proteomes" id="UP001055879"/>
    </source>
</evidence>
<dbReference type="Proteomes" id="UP001055879">
    <property type="component" value="Linkage Group LG06"/>
</dbReference>
<gene>
    <name evidence="1" type="ORF">L6452_21385</name>
</gene>
<keyword evidence="2" id="KW-1185">Reference proteome</keyword>
<name>A0ACB9BDK0_ARCLA</name>
<reference evidence="1 2" key="2">
    <citation type="journal article" date="2022" name="Mol. Ecol. Resour.">
        <title>The genomes of chicory, endive, great burdock and yacon provide insights into Asteraceae paleo-polyploidization history and plant inulin production.</title>
        <authorList>
            <person name="Fan W."/>
            <person name="Wang S."/>
            <person name="Wang H."/>
            <person name="Wang A."/>
            <person name="Jiang F."/>
            <person name="Liu H."/>
            <person name="Zhao H."/>
            <person name="Xu D."/>
            <person name="Zhang Y."/>
        </authorList>
    </citation>
    <scope>NUCLEOTIDE SEQUENCE [LARGE SCALE GENOMIC DNA]</scope>
    <source>
        <strain evidence="2">cv. Niubang</strain>
    </source>
</reference>
<sequence length="248" mass="26602">MADQDESRTEISNNNDQEAQGSSSKDITTIHQQIINKDDVDDGGWLQLSLGSGHLQHIRPTDQISLGPRLVELDLLPAGGSGTGGGGESSASQQLMMMRPLTLTAPSQQQQLSFQVPDFRGPFLTTAAPPTPTTSLFLQPPQYRGGGTSTSVPAAAMTFTQQYDYLQPYRPYPLSMSMTLNPSSSPSFSGSLEQLPGSGSGHGRPLHFQSAGSTLDVSAGRMDMMRVVDPPPRPHSGVWFMLQASQNQ</sequence>
<protein>
    <submittedName>
        <fullName evidence="1">Uncharacterized protein</fullName>
    </submittedName>
</protein>
<comment type="caution">
    <text evidence="1">The sequence shown here is derived from an EMBL/GenBank/DDBJ whole genome shotgun (WGS) entry which is preliminary data.</text>
</comment>
<proteinExistence type="predicted"/>
<accession>A0ACB9BDK0</accession>
<evidence type="ECO:0000313" key="1">
    <source>
        <dbReference type="EMBL" id="KAI3720467.1"/>
    </source>
</evidence>
<reference evidence="2" key="1">
    <citation type="journal article" date="2022" name="Mol. Ecol. Resour.">
        <title>The genomes of chicory, endive, great burdock and yacon provide insights into Asteraceae palaeo-polyploidization history and plant inulin production.</title>
        <authorList>
            <person name="Fan W."/>
            <person name="Wang S."/>
            <person name="Wang H."/>
            <person name="Wang A."/>
            <person name="Jiang F."/>
            <person name="Liu H."/>
            <person name="Zhao H."/>
            <person name="Xu D."/>
            <person name="Zhang Y."/>
        </authorList>
    </citation>
    <scope>NUCLEOTIDE SEQUENCE [LARGE SCALE GENOMIC DNA]</scope>
    <source>
        <strain evidence="2">cv. Niubang</strain>
    </source>
</reference>
<dbReference type="EMBL" id="CM042052">
    <property type="protein sequence ID" value="KAI3720467.1"/>
    <property type="molecule type" value="Genomic_DNA"/>
</dbReference>